<feature type="compositionally biased region" description="Basic and acidic residues" evidence="1">
    <location>
        <begin position="87"/>
        <end position="113"/>
    </location>
</feature>
<evidence type="ECO:0000313" key="3">
    <source>
        <dbReference type="Proteomes" id="UP001482513"/>
    </source>
</evidence>
<evidence type="ECO:0000256" key="1">
    <source>
        <dbReference type="SAM" id="MobiDB-lite"/>
    </source>
</evidence>
<keyword evidence="3" id="KW-1185">Reference proteome</keyword>
<sequence length="121" mass="13335">MTLISLFRCDRMGRRLLMVGFACFLGLTSFLTIAVQPSLAQIPFDSKEAHGQTKDQLTGRIEGKPLSAEERLNRAYDMSEATGIREEMRQAEGKVDPKEDNESLAEKATDAVKRVTGASGK</sequence>
<accession>A0ABV0K8W9</accession>
<dbReference type="Proteomes" id="UP001482513">
    <property type="component" value="Unassembled WGS sequence"/>
</dbReference>
<protein>
    <recommendedName>
        <fullName evidence="4">Low temperature-induced protein</fullName>
    </recommendedName>
</protein>
<dbReference type="RefSeq" id="WP_190704601.1">
    <property type="nucleotide sequence ID" value="NZ_JAMPKX010000011.1"/>
</dbReference>
<evidence type="ECO:0000313" key="2">
    <source>
        <dbReference type="EMBL" id="MEP0949229.1"/>
    </source>
</evidence>
<proteinExistence type="predicted"/>
<gene>
    <name evidence="2" type="ORF">NC992_20285</name>
</gene>
<evidence type="ECO:0008006" key="4">
    <source>
        <dbReference type="Google" id="ProtNLM"/>
    </source>
</evidence>
<feature type="region of interest" description="Disordered" evidence="1">
    <location>
        <begin position="87"/>
        <end position="121"/>
    </location>
</feature>
<dbReference type="EMBL" id="JAMPKX010000011">
    <property type="protein sequence ID" value="MEP0949229.1"/>
    <property type="molecule type" value="Genomic_DNA"/>
</dbReference>
<organism evidence="2 3">
    <name type="scientific">Leptolyngbya subtilissima DQ-A4</name>
    <dbReference type="NCBI Taxonomy" id="2933933"/>
    <lineage>
        <taxon>Bacteria</taxon>
        <taxon>Bacillati</taxon>
        <taxon>Cyanobacteriota</taxon>
        <taxon>Cyanophyceae</taxon>
        <taxon>Leptolyngbyales</taxon>
        <taxon>Leptolyngbyaceae</taxon>
        <taxon>Leptolyngbya group</taxon>
        <taxon>Leptolyngbya</taxon>
    </lineage>
</organism>
<reference evidence="2 3" key="1">
    <citation type="submission" date="2022-04" db="EMBL/GenBank/DDBJ databases">
        <title>Positive selection, recombination, and allopatry shape intraspecific diversity of widespread and dominant cyanobacteria.</title>
        <authorList>
            <person name="Wei J."/>
            <person name="Shu W."/>
            <person name="Hu C."/>
        </authorList>
    </citation>
    <scope>NUCLEOTIDE SEQUENCE [LARGE SCALE GENOMIC DNA]</scope>
    <source>
        <strain evidence="2 3">DQ-A4</strain>
    </source>
</reference>
<comment type="caution">
    <text evidence="2">The sequence shown here is derived from an EMBL/GenBank/DDBJ whole genome shotgun (WGS) entry which is preliminary data.</text>
</comment>
<name>A0ABV0K8W9_9CYAN</name>